<dbReference type="AlphaFoldDB" id="A0A075HFA4"/>
<evidence type="ECO:0000259" key="6">
    <source>
        <dbReference type="SMART" id="SM00235"/>
    </source>
</evidence>
<dbReference type="GO" id="GO:0006508">
    <property type="term" value="P:proteolysis"/>
    <property type="evidence" value="ECO:0007669"/>
    <property type="project" value="UniProtKB-KW"/>
</dbReference>
<dbReference type="InterPro" id="IPR011990">
    <property type="entry name" value="TPR-like_helical_dom_sf"/>
</dbReference>
<dbReference type="SMART" id="SM00028">
    <property type="entry name" value="TPR"/>
    <property type="match status" value="2"/>
</dbReference>
<evidence type="ECO:0000256" key="4">
    <source>
        <dbReference type="ARBA" id="ARBA00022833"/>
    </source>
</evidence>
<evidence type="ECO:0000256" key="3">
    <source>
        <dbReference type="ARBA" id="ARBA00022801"/>
    </source>
</evidence>
<feature type="domain" description="Peptidase metallopeptidase" evidence="6">
    <location>
        <begin position="354"/>
        <end position="501"/>
    </location>
</feature>
<protein>
    <submittedName>
        <fullName evidence="7">TPR repeat-containing protein</fullName>
    </submittedName>
</protein>
<dbReference type="Pfam" id="PF00413">
    <property type="entry name" value="Peptidase_M10"/>
    <property type="match status" value="1"/>
</dbReference>
<keyword evidence="2" id="KW-0479">Metal-binding</keyword>
<evidence type="ECO:0000313" key="7">
    <source>
        <dbReference type="EMBL" id="AIF15196.1"/>
    </source>
</evidence>
<dbReference type="InterPro" id="IPR024079">
    <property type="entry name" value="MetalloPept_cat_dom_sf"/>
</dbReference>
<evidence type="ECO:0000256" key="1">
    <source>
        <dbReference type="ARBA" id="ARBA00022670"/>
    </source>
</evidence>
<reference evidence="7" key="1">
    <citation type="journal article" date="2014" name="Genome Biol. Evol.">
        <title>Pangenome evidence for extensive interdomain horizontal transfer affecting lineage core and shell genes in uncultured planktonic thaumarchaeota and euryarchaeota.</title>
        <authorList>
            <person name="Deschamps P."/>
            <person name="Zivanovic Y."/>
            <person name="Moreira D."/>
            <person name="Rodriguez-Valera F."/>
            <person name="Lopez-Garcia P."/>
        </authorList>
    </citation>
    <scope>NUCLEOTIDE SEQUENCE</scope>
</reference>
<dbReference type="Gene3D" id="1.25.40.10">
    <property type="entry name" value="Tetratricopeptide repeat domain"/>
    <property type="match status" value="1"/>
</dbReference>
<dbReference type="PROSITE" id="PS50005">
    <property type="entry name" value="TPR"/>
    <property type="match status" value="1"/>
</dbReference>
<evidence type="ECO:0000256" key="2">
    <source>
        <dbReference type="ARBA" id="ARBA00022723"/>
    </source>
</evidence>
<dbReference type="GO" id="GO:0004222">
    <property type="term" value="F:metalloendopeptidase activity"/>
    <property type="evidence" value="ECO:0007669"/>
    <property type="project" value="InterPro"/>
</dbReference>
<dbReference type="InterPro" id="IPR006026">
    <property type="entry name" value="Peptidase_Metallo"/>
</dbReference>
<name>A0A075HFA4_9ARCH</name>
<evidence type="ECO:0000256" key="5">
    <source>
        <dbReference type="PROSITE-ProRule" id="PRU00339"/>
    </source>
</evidence>
<dbReference type="Gene3D" id="3.40.390.10">
    <property type="entry name" value="Collagenase (Catalytic Domain)"/>
    <property type="match status" value="1"/>
</dbReference>
<dbReference type="SUPFAM" id="SSF48452">
    <property type="entry name" value="TPR-like"/>
    <property type="match status" value="1"/>
</dbReference>
<dbReference type="InterPro" id="IPR001818">
    <property type="entry name" value="Pept_M10_metallopeptidase"/>
</dbReference>
<accession>A0A075HFA4</accession>
<proteinExistence type="predicted"/>
<organism evidence="7">
    <name type="scientific">uncultured marine thaumarchaeote KM3_69_H10</name>
    <dbReference type="NCBI Taxonomy" id="1456245"/>
    <lineage>
        <taxon>Archaea</taxon>
        <taxon>Nitrososphaerota</taxon>
        <taxon>environmental samples</taxon>
    </lineage>
</organism>
<keyword evidence="1" id="KW-0645">Protease</keyword>
<keyword evidence="5" id="KW-0802">TPR repeat</keyword>
<dbReference type="EMBL" id="KF901022">
    <property type="protein sequence ID" value="AIF15196.1"/>
    <property type="molecule type" value="Genomic_DNA"/>
</dbReference>
<dbReference type="SMART" id="SM00235">
    <property type="entry name" value="ZnMc"/>
    <property type="match status" value="1"/>
</dbReference>
<sequence>MYNYIIKNFMKSLTIFSFIIIFLVSPAFSEETDNVTELIDEAEQYLLKGEYRKSISVYDEILEILPADSKTHELKGIALSNIRLQATLGSQETENTLIKYDILTTNKLSMIEFYKALEINPSSVIALNGLGMGFGNFGEYHEAKKYFMHALEIEPDNFVTKNYLDHLEKIIKKYPTESTEKPSYLLNLEKNEIPYWIKTNAGWWASDKISDTDFIAGIQYLIKNEIIRLDSKTIEKNTSNIIPAWVKNNAKWWSSGKISDEDFLKGIKYLVTIGIINVEVQENSEIIKKELERTKWNFERYLEKIKREIENENRYVEYPNPSDGVIIKYKKDESKWNLGQYIDRPKDKFEPMTAYLTDDDLYIVEYKIFVNDQPPGLPLDHVSTLQNSFRFWEDYKLTSGSDGKKVIVKFVTTNSKADASAWVTWIVRDIGEGVLGHANVGVGVVEVALGGYGCDGGFQLFTVDTVERIMTHELGHSLGLRHSDNPDNIMYPTMQEANYSYCLLN</sequence>
<dbReference type="GO" id="GO:0008270">
    <property type="term" value="F:zinc ion binding"/>
    <property type="evidence" value="ECO:0007669"/>
    <property type="project" value="InterPro"/>
</dbReference>
<dbReference type="Pfam" id="PF13181">
    <property type="entry name" value="TPR_8"/>
    <property type="match status" value="1"/>
</dbReference>
<feature type="repeat" description="TPR" evidence="5">
    <location>
        <begin position="124"/>
        <end position="157"/>
    </location>
</feature>
<keyword evidence="3" id="KW-0378">Hydrolase</keyword>
<dbReference type="GO" id="GO:0031012">
    <property type="term" value="C:extracellular matrix"/>
    <property type="evidence" value="ECO:0007669"/>
    <property type="project" value="InterPro"/>
</dbReference>
<dbReference type="InterPro" id="IPR019734">
    <property type="entry name" value="TPR_rpt"/>
</dbReference>
<dbReference type="SUPFAM" id="SSF55486">
    <property type="entry name" value="Metalloproteases ('zincins'), catalytic domain"/>
    <property type="match status" value="1"/>
</dbReference>
<keyword evidence="4" id="KW-0862">Zinc</keyword>